<proteinExistence type="inferred from homology"/>
<dbReference type="InterPro" id="IPR029026">
    <property type="entry name" value="tRNA_m1G_MTases_N"/>
</dbReference>
<gene>
    <name evidence="5" type="primary">rlmH</name>
    <name evidence="6" type="ORF">O3P16_12750</name>
</gene>
<evidence type="ECO:0000256" key="2">
    <source>
        <dbReference type="ARBA" id="ARBA00022679"/>
    </source>
</evidence>
<comment type="caution">
    <text evidence="6">The sequence shown here is derived from an EMBL/GenBank/DDBJ whole genome shotgun (WGS) entry which is preliminary data.</text>
</comment>
<comment type="subcellular location">
    <subcellularLocation>
        <location evidence="5">Cytoplasm</location>
    </subcellularLocation>
</comment>
<dbReference type="Pfam" id="PF02590">
    <property type="entry name" value="SPOUT_MTase"/>
    <property type="match status" value="1"/>
</dbReference>
<evidence type="ECO:0000313" key="6">
    <source>
        <dbReference type="EMBL" id="MDA3615683.1"/>
    </source>
</evidence>
<feature type="binding site" evidence="5">
    <location>
        <begin position="124"/>
        <end position="129"/>
    </location>
    <ligand>
        <name>S-adenosyl-L-methionine</name>
        <dbReference type="ChEBI" id="CHEBI:59789"/>
    </ligand>
</feature>
<dbReference type="SUPFAM" id="SSF75217">
    <property type="entry name" value="alpha/beta knot"/>
    <property type="match status" value="1"/>
</dbReference>
<dbReference type="HAMAP" id="MF_00658">
    <property type="entry name" value="23SrRNA_methyltr_H"/>
    <property type="match status" value="1"/>
</dbReference>
<reference evidence="6 7" key="1">
    <citation type="submission" date="2022-12" db="EMBL/GenBank/DDBJ databases">
        <title>Chitinophagaceae gen. sp. nov., a new member of the family Chitinophagaceae, isolated from soil in a chemical factory.</title>
        <authorList>
            <person name="Ke Z."/>
        </authorList>
    </citation>
    <scope>NUCLEOTIDE SEQUENCE [LARGE SCALE GENOMIC DNA]</scope>
    <source>
        <strain evidence="6 7">LY-5</strain>
    </source>
</reference>
<accession>A0ABT4ULL2</accession>
<comment type="catalytic activity">
    <reaction evidence="5">
        <text>pseudouridine(1915) in 23S rRNA + S-adenosyl-L-methionine = N(3)-methylpseudouridine(1915) in 23S rRNA + S-adenosyl-L-homocysteine + H(+)</text>
        <dbReference type="Rhea" id="RHEA:42752"/>
        <dbReference type="Rhea" id="RHEA-COMP:10221"/>
        <dbReference type="Rhea" id="RHEA-COMP:10222"/>
        <dbReference type="ChEBI" id="CHEBI:15378"/>
        <dbReference type="ChEBI" id="CHEBI:57856"/>
        <dbReference type="ChEBI" id="CHEBI:59789"/>
        <dbReference type="ChEBI" id="CHEBI:65314"/>
        <dbReference type="ChEBI" id="CHEBI:74486"/>
        <dbReference type="EC" id="2.1.1.177"/>
    </reaction>
</comment>
<dbReference type="Proteomes" id="UP001210231">
    <property type="component" value="Unassembled WGS sequence"/>
</dbReference>
<dbReference type="PANTHER" id="PTHR33603:SF1">
    <property type="entry name" value="RIBOSOMAL RNA LARGE SUBUNIT METHYLTRANSFERASE H"/>
    <property type="match status" value="1"/>
</dbReference>
<dbReference type="EC" id="2.1.1.177" evidence="5"/>
<comment type="similarity">
    <text evidence="4 5">Belongs to the RNA methyltransferase RlmH family.</text>
</comment>
<dbReference type="PIRSF" id="PIRSF004505">
    <property type="entry name" value="MT_bac"/>
    <property type="match status" value="1"/>
</dbReference>
<keyword evidence="1 5" id="KW-0489">Methyltransferase</keyword>
<evidence type="ECO:0000313" key="7">
    <source>
        <dbReference type="Proteomes" id="UP001210231"/>
    </source>
</evidence>
<dbReference type="PANTHER" id="PTHR33603">
    <property type="entry name" value="METHYLTRANSFERASE"/>
    <property type="match status" value="1"/>
</dbReference>
<feature type="binding site" evidence="5">
    <location>
        <position position="105"/>
    </location>
    <ligand>
        <name>S-adenosyl-L-methionine</name>
        <dbReference type="ChEBI" id="CHEBI:59789"/>
    </ligand>
</feature>
<sequence>MNLFFWSVGSKHESYVKEGIEEFTKRINRYYSCKWQIVPPPKNAASLSVEEQKNQESKHLISQFTNTDFVVLLDERGKMLSSPQLGQLIEKQAGNSVKSLHFVIGGAFGVNDEVRQRANFTWQLSQLVFPHQLVRLMLSEQVYRACSINNNEKYHHI</sequence>
<organism evidence="6 7">
    <name type="scientific">Polluticaenibacter yanchengensis</name>
    <dbReference type="NCBI Taxonomy" id="3014562"/>
    <lineage>
        <taxon>Bacteria</taxon>
        <taxon>Pseudomonadati</taxon>
        <taxon>Bacteroidota</taxon>
        <taxon>Chitinophagia</taxon>
        <taxon>Chitinophagales</taxon>
        <taxon>Chitinophagaceae</taxon>
        <taxon>Polluticaenibacter</taxon>
    </lineage>
</organism>
<protein>
    <recommendedName>
        <fullName evidence="5">Ribosomal RNA large subunit methyltransferase H</fullName>
        <ecNumber evidence="5">2.1.1.177</ecNumber>
    </recommendedName>
    <alternativeName>
        <fullName evidence="5">23S rRNA (pseudouridine1915-N3)-methyltransferase</fullName>
    </alternativeName>
    <alternativeName>
        <fullName evidence="5">23S rRNA m3Psi1915 methyltransferase</fullName>
    </alternativeName>
    <alternativeName>
        <fullName evidence="5">rRNA (pseudouridine-N3-)-methyltransferase RlmH</fullName>
    </alternativeName>
</protein>
<dbReference type="EMBL" id="JAQGEF010000015">
    <property type="protein sequence ID" value="MDA3615683.1"/>
    <property type="molecule type" value="Genomic_DNA"/>
</dbReference>
<evidence type="ECO:0000256" key="1">
    <source>
        <dbReference type="ARBA" id="ARBA00022603"/>
    </source>
</evidence>
<dbReference type="InterPro" id="IPR003742">
    <property type="entry name" value="RlmH-like"/>
</dbReference>
<keyword evidence="3 5" id="KW-0949">S-adenosyl-L-methionine</keyword>
<feature type="binding site" evidence="5">
    <location>
        <position position="73"/>
    </location>
    <ligand>
        <name>S-adenosyl-L-methionine</name>
        <dbReference type="ChEBI" id="CHEBI:59789"/>
    </ligand>
</feature>
<evidence type="ECO:0000256" key="3">
    <source>
        <dbReference type="ARBA" id="ARBA00022691"/>
    </source>
</evidence>
<dbReference type="RefSeq" id="WP_407032009.1">
    <property type="nucleotide sequence ID" value="NZ_JAQGEF010000015.1"/>
</dbReference>
<evidence type="ECO:0000256" key="4">
    <source>
        <dbReference type="ARBA" id="ARBA00038303"/>
    </source>
</evidence>
<comment type="subunit">
    <text evidence="5">Homodimer.</text>
</comment>
<dbReference type="CDD" id="cd18081">
    <property type="entry name" value="RlmH-like"/>
    <property type="match status" value="1"/>
</dbReference>
<keyword evidence="5" id="KW-0698">rRNA processing</keyword>
<comment type="function">
    <text evidence="5">Specifically methylates the pseudouridine at position 1915 (m3Psi1915) in 23S rRNA.</text>
</comment>
<keyword evidence="2 5" id="KW-0808">Transferase</keyword>
<name>A0ABT4ULL2_9BACT</name>
<dbReference type="Gene3D" id="3.40.1280.10">
    <property type="match status" value="1"/>
</dbReference>
<evidence type="ECO:0000256" key="5">
    <source>
        <dbReference type="HAMAP-Rule" id="MF_00658"/>
    </source>
</evidence>
<keyword evidence="7" id="KW-1185">Reference proteome</keyword>
<dbReference type="InterPro" id="IPR029028">
    <property type="entry name" value="Alpha/beta_knot_MTases"/>
</dbReference>
<keyword evidence="5" id="KW-0963">Cytoplasm</keyword>